<dbReference type="NCBIfam" id="NF003548">
    <property type="entry name" value="PRK05205.1-4"/>
    <property type="match status" value="1"/>
</dbReference>
<dbReference type="PANTHER" id="PTHR11608">
    <property type="entry name" value="BIFUNCTIONAL PROTEIN PYRR"/>
    <property type="match status" value="1"/>
</dbReference>
<keyword evidence="4" id="KW-0804">Transcription</keyword>
<dbReference type="CDD" id="cd06223">
    <property type="entry name" value="PRTases_typeI"/>
    <property type="match status" value="1"/>
</dbReference>
<evidence type="ECO:0000256" key="2">
    <source>
        <dbReference type="ARBA" id="ARBA00022472"/>
    </source>
</evidence>
<protein>
    <submittedName>
        <fullName evidence="6">Bifunctional pyrimidine regulatory protein PyrR uracil phosphoribosyltransferase</fullName>
        <ecNumber evidence="6">2.4.2.9</ecNumber>
    </submittedName>
</protein>
<proteinExistence type="inferred from homology"/>
<sequence>MAQSKQVVDEVTMKRALTRISYEIIEQNKGLNDLVLVGIKTRGIYLAHRIAKRLEQLEGLQVPVGELDIQFYRDDVHKIDHDHQPDVEGAQLPVNITGKHVILVDDVIFTGRTIRAALDALMDEGRPRKISLAVLVDRGHRELPIRPDFAVKTFRPHWTNKFRFKFLSLTVKTGSASKGWRAKMAFHNDEAVLDIGDKPK</sequence>
<dbReference type="FunFam" id="3.40.50.2020:FF:000020">
    <property type="entry name" value="Bifunctional protein PyrR"/>
    <property type="match status" value="1"/>
</dbReference>
<dbReference type="AlphaFoldDB" id="A0A829H6G6"/>
<dbReference type="Gene3D" id="3.40.50.2020">
    <property type="match status" value="1"/>
</dbReference>
<evidence type="ECO:0000256" key="1">
    <source>
        <dbReference type="ARBA" id="ARBA00005565"/>
    </source>
</evidence>
<organism evidence="6 7">
    <name type="scientific">Lacticaseibacillus paracasei subsp. paracasei Lpp41</name>
    <dbReference type="NCBI Taxonomy" id="1256208"/>
    <lineage>
        <taxon>Bacteria</taxon>
        <taxon>Bacillati</taxon>
        <taxon>Bacillota</taxon>
        <taxon>Bacilli</taxon>
        <taxon>Lactobacillales</taxon>
        <taxon>Lactobacillaceae</taxon>
        <taxon>Lacticaseibacillus</taxon>
    </lineage>
</organism>
<comment type="similarity">
    <text evidence="1">Belongs to the purine/pyrimidine phosphoribosyltransferase family. PyrR subfamily.</text>
</comment>
<keyword evidence="6" id="KW-0328">Glycosyltransferase</keyword>
<dbReference type="InterPro" id="IPR023050">
    <property type="entry name" value="PyrR"/>
</dbReference>
<gene>
    <name evidence="6" type="ORF">Lpp41_07794</name>
</gene>
<dbReference type="GO" id="GO:0006353">
    <property type="term" value="P:DNA-templated transcription termination"/>
    <property type="evidence" value="ECO:0007669"/>
    <property type="project" value="UniProtKB-KW"/>
</dbReference>
<dbReference type="InterPro" id="IPR000836">
    <property type="entry name" value="PRTase_dom"/>
</dbReference>
<dbReference type="PANTHER" id="PTHR11608:SF0">
    <property type="entry name" value="BIFUNCTIONAL PROTEIN PYRR"/>
    <property type="match status" value="1"/>
</dbReference>
<keyword evidence="3" id="KW-0805">Transcription regulation</keyword>
<dbReference type="EC" id="2.4.2.9" evidence="6"/>
<reference evidence="6 7" key="1">
    <citation type="journal article" date="2013" name="PLoS ONE">
        <title>Lactobacillus paracasei comparative genomics: towards species pan-genome definition and exploitation of diversity.</title>
        <authorList>
            <person name="Smokvina T."/>
            <person name="Wels M."/>
            <person name="Polka J."/>
            <person name="Chervaux C."/>
            <person name="Brisse S."/>
            <person name="Boekhorst J."/>
            <person name="van Hylckama Vlieg J.E."/>
            <person name="Siezen R.J."/>
        </authorList>
    </citation>
    <scope>NUCLEOTIDE SEQUENCE [LARGE SCALE GENOMIC DNA]</scope>
    <source>
        <strain evidence="6 7">Lpp41</strain>
    </source>
</reference>
<keyword evidence="2" id="KW-0806">Transcription termination</keyword>
<dbReference type="HAMAP" id="MF_01219">
    <property type="entry name" value="PyrR"/>
    <property type="match status" value="1"/>
</dbReference>
<keyword evidence="6" id="KW-0808">Transferase</keyword>
<evidence type="ECO:0000313" key="7">
    <source>
        <dbReference type="Proteomes" id="UP000014244"/>
    </source>
</evidence>
<dbReference type="Proteomes" id="UP000014244">
    <property type="component" value="Unassembled WGS sequence"/>
</dbReference>
<evidence type="ECO:0000259" key="5">
    <source>
        <dbReference type="Pfam" id="PF00156"/>
    </source>
</evidence>
<feature type="non-terminal residue" evidence="6">
    <location>
        <position position="200"/>
    </location>
</feature>
<dbReference type="Pfam" id="PF00156">
    <property type="entry name" value="Pribosyltran"/>
    <property type="match status" value="1"/>
</dbReference>
<dbReference type="InterPro" id="IPR050137">
    <property type="entry name" value="PyrR_bifunctional"/>
</dbReference>
<name>A0A829H6G6_LACPA</name>
<dbReference type="EMBL" id="ANKE01000361">
    <property type="protein sequence ID" value="EPC73128.1"/>
    <property type="molecule type" value="Genomic_DNA"/>
</dbReference>
<evidence type="ECO:0000256" key="4">
    <source>
        <dbReference type="ARBA" id="ARBA00023163"/>
    </source>
</evidence>
<dbReference type="SUPFAM" id="SSF53271">
    <property type="entry name" value="PRTase-like"/>
    <property type="match status" value="1"/>
</dbReference>
<evidence type="ECO:0000313" key="6">
    <source>
        <dbReference type="EMBL" id="EPC73128.1"/>
    </source>
</evidence>
<dbReference type="InterPro" id="IPR029057">
    <property type="entry name" value="PRTase-like"/>
</dbReference>
<accession>A0A829H6G6</accession>
<comment type="caution">
    <text evidence="6">The sequence shown here is derived from an EMBL/GenBank/DDBJ whole genome shotgun (WGS) entry which is preliminary data.</text>
</comment>
<dbReference type="NCBIfam" id="NF003549">
    <property type="entry name" value="PRK05205.1-5"/>
    <property type="match status" value="1"/>
</dbReference>
<dbReference type="GO" id="GO:0004845">
    <property type="term" value="F:uracil phosphoribosyltransferase activity"/>
    <property type="evidence" value="ECO:0007669"/>
    <property type="project" value="UniProtKB-EC"/>
</dbReference>
<feature type="domain" description="Phosphoribosyltransferase" evidence="5">
    <location>
        <begin position="5"/>
        <end position="148"/>
    </location>
</feature>
<evidence type="ECO:0000256" key="3">
    <source>
        <dbReference type="ARBA" id="ARBA00023015"/>
    </source>
</evidence>